<gene>
    <name evidence="2" type="ORF">CSUI_003709</name>
</gene>
<dbReference type="RefSeq" id="XP_067924125.1">
    <property type="nucleotide sequence ID" value="XM_068063904.1"/>
</dbReference>
<keyword evidence="1" id="KW-1133">Transmembrane helix</keyword>
<keyword evidence="1" id="KW-0472">Membrane</keyword>
<accession>A0A2C6L3A2</accession>
<dbReference type="VEuPathDB" id="ToxoDB:CSUI_003709"/>
<dbReference type="AlphaFoldDB" id="A0A2C6L3A2"/>
<keyword evidence="3" id="KW-1185">Reference proteome</keyword>
<evidence type="ECO:0000313" key="2">
    <source>
        <dbReference type="EMBL" id="PHJ22448.1"/>
    </source>
</evidence>
<proteinExistence type="predicted"/>
<dbReference type="GeneID" id="94427115"/>
<protein>
    <submittedName>
        <fullName evidence="2">Transmembrane protein</fullName>
    </submittedName>
</protein>
<evidence type="ECO:0000256" key="1">
    <source>
        <dbReference type="SAM" id="Phobius"/>
    </source>
</evidence>
<evidence type="ECO:0000313" key="3">
    <source>
        <dbReference type="Proteomes" id="UP000221165"/>
    </source>
</evidence>
<sequence length="91" mass="10083">MSVNDIFNRTVHLTVPRAPSDKDRIPYVLLGLLNCFFFGLGMIIIGFMENDVVNMMIGVLQLLLPVVGWIWAVVWGVLIIVKTLVPGATSI</sequence>
<comment type="caution">
    <text evidence="2">The sequence shown here is derived from an EMBL/GenBank/DDBJ whole genome shotgun (WGS) entry which is preliminary data.</text>
</comment>
<reference evidence="2 3" key="1">
    <citation type="journal article" date="2017" name="Int. J. Parasitol.">
        <title>The genome of the protozoan parasite Cystoisospora suis and a reverse vaccinology approach to identify vaccine candidates.</title>
        <authorList>
            <person name="Palmieri N."/>
            <person name="Shrestha A."/>
            <person name="Ruttkowski B."/>
            <person name="Beck T."/>
            <person name="Vogl C."/>
            <person name="Tomley F."/>
            <person name="Blake D.P."/>
            <person name="Joachim A."/>
        </authorList>
    </citation>
    <scope>NUCLEOTIDE SEQUENCE [LARGE SCALE GENOMIC DNA]</scope>
    <source>
        <strain evidence="2 3">Wien I</strain>
    </source>
</reference>
<dbReference type="EMBL" id="MIGC01001670">
    <property type="protein sequence ID" value="PHJ22448.1"/>
    <property type="molecule type" value="Genomic_DNA"/>
</dbReference>
<dbReference type="Proteomes" id="UP000221165">
    <property type="component" value="Unassembled WGS sequence"/>
</dbReference>
<organism evidence="2 3">
    <name type="scientific">Cystoisospora suis</name>
    <dbReference type="NCBI Taxonomy" id="483139"/>
    <lineage>
        <taxon>Eukaryota</taxon>
        <taxon>Sar</taxon>
        <taxon>Alveolata</taxon>
        <taxon>Apicomplexa</taxon>
        <taxon>Conoidasida</taxon>
        <taxon>Coccidia</taxon>
        <taxon>Eucoccidiorida</taxon>
        <taxon>Eimeriorina</taxon>
        <taxon>Sarcocystidae</taxon>
        <taxon>Cystoisospora</taxon>
    </lineage>
</organism>
<feature type="transmembrane region" description="Helical" evidence="1">
    <location>
        <begin position="59"/>
        <end position="81"/>
    </location>
</feature>
<keyword evidence="1 2" id="KW-0812">Transmembrane</keyword>
<name>A0A2C6L3A2_9APIC</name>
<feature type="transmembrane region" description="Helical" evidence="1">
    <location>
        <begin position="27"/>
        <end position="47"/>
    </location>
</feature>